<dbReference type="Gene3D" id="3.40.30.10">
    <property type="entry name" value="Glutaredoxin"/>
    <property type="match status" value="1"/>
</dbReference>
<feature type="compositionally biased region" description="Basic and acidic residues" evidence="3">
    <location>
        <begin position="155"/>
        <end position="165"/>
    </location>
</feature>
<protein>
    <recommendedName>
        <fullName evidence="5">Thioredoxin domain-containing protein</fullName>
    </recommendedName>
</protein>
<feature type="region of interest" description="Disordered" evidence="3">
    <location>
        <begin position="124"/>
        <end position="165"/>
    </location>
</feature>
<dbReference type="GO" id="GO:0005783">
    <property type="term" value="C:endoplasmic reticulum"/>
    <property type="evidence" value="ECO:0007669"/>
    <property type="project" value="TreeGrafter"/>
</dbReference>
<dbReference type="GO" id="GO:0003756">
    <property type="term" value="F:protein disulfide isomerase activity"/>
    <property type="evidence" value="ECO:0007669"/>
    <property type="project" value="TreeGrafter"/>
</dbReference>
<dbReference type="GO" id="GO:0006457">
    <property type="term" value="P:protein folding"/>
    <property type="evidence" value="ECO:0007669"/>
    <property type="project" value="TreeGrafter"/>
</dbReference>
<evidence type="ECO:0000256" key="3">
    <source>
        <dbReference type="SAM" id="MobiDB-lite"/>
    </source>
</evidence>
<evidence type="ECO:0000256" key="1">
    <source>
        <dbReference type="ARBA" id="ARBA00006347"/>
    </source>
</evidence>
<gene>
    <name evidence="4" type="ORF">ACAT0790_LOCUS8515</name>
</gene>
<dbReference type="PANTHER" id="PTHR45672:SF3">
    <property type="entry name" value="THIOREDOXIN DOMAIN-CONTAINING PROTEIN 5"/>
    <property type="match status" value="1"/>
</dbReference>
<feature type="compositionally biased region" description="Basic and acidic residues" evidence="3">
    <location>
        <begin position="124"/>
        <end position="136"/>
    </location>
</feature>
<sequence length="165" mass="18315">MEDFADSSTSLVADVDCTTEGKDLCEEHGVKGYPALKYGDPSSLQDYQGGRTYEDLKKFADENLGPSCSPGNIDLCNEDQKAQIDKFQKMSDGKLDAKIRKMEKDIEKVEKEFEAFQKKLQEQYEAESKKKDEGVAKIKNSGLGMAKAVQASKKKGGEEEQKGEL</sequence>
<evidence type="ECO:0008006" key="5">
    <source>
        <dbReference type="Google" id="ProtNLM"/>
    </source>
</evidence>
<name>A0A7S1PV16_ALECA</name>
<dbReference type="AlphaFoldDB" id="A0A7S1PV16"/>
<dbReference type="EMBL" id="HBGE01014469">
    <property type="protein sequence ID" value="CAD9103443.1"/>
    <property type="molecule type" value="Transcribed_RNA"/>
</dbReference>
<comment type="similarity">
    <text evidence="1">Belongs to the protein disulfide isomerase family.</text>
</comment>
<organism evidence="4">
    <name type="scientific">Alexandrium catenella</name>
    <name type="common">Red tide dinoflagellate</name>
    <name type="synonym">Gonyaulax catenella</name>
    <dbReference type="NCBI Taxonomy" id="2925"/>
    <lineage>
        <taxon>Eukaryota</taxon>
        <taxon>Sar</taxon>
        <taxon>Alveolata</taxon>
        <taxon>Dinophyceae</taxon>
        <taxon>Gonyaulacales</taxon>
        <taxon>Pyrocystaceae</taxon>
        <taxon>Alexandrium</taxon>
    </lineage>
</organism>
<accession>A0A7S1PV16</accession>
<dbReference type="SUPFAM" id="SSF52833">
    <property type="entry name" value="Thioredoxin-like"/>
    <property type="match status" value="1"/>
</dbReference>
<dbReference type="InterPro" id="IPR051063">
    <property type="entry name" value="PDI"/>
</dbReference>
<reference evidence="4" key="1">
    <citation type="submission" date="2021-01" db="EMBL/GenBank/DDBJ databases">
        <authorList>
            <person name="Corre E."/>
            <person name="Pelletier E."/>
            <person name="Niang G."/>
            <person name="Scheremetjew M."/>
            <person name="Finn R."/>
            <person name="Kale V."/>
            <person name="Holt S."/>
            <person name="Cochrane G."/>
            <person name="Meng A."/>
            <person name="Brown T."/>
            <person name="Cohen L."/>
        </authorList>
    </citation>
    <scope>NUCLEOTIDE SEQUENCE</scope>
    <source>
        <strain evidence="4">OF101</strain>
    </source>
</reference>
<proteinExistence type="inferred from homology"/>
<evidence type="ECO:0000313" key="4">
    <source>
        <dbReference type="EMBL" id="CAD9103443.1"/>
    </source>
</evidence>
<dbReference type="InterPro" id="IPR036249">
    <property type="entry name" value="Thioredoxin-like_sf"/>
</dbReference>
<dbReference type="PANTHER" id="PTHR45672">
    <property type="entry name" value="PROTEIN DISULFIDE-ISOMERASE C17H9.14C-RELATED"/>
    <property type="match status" value="1"/>
</dbReference>
<keyword evidence="2" id="KW-0732">Signal</keyword>
<evidence type="ECO:0000256" key="2">
    <source>
        <dbReference type="ARBA" id="ARBA00022729"/>
    </source>
</evidence>